<organism evidence="2 3">
    <name type="scientific">Rubrobacter xylanophilus</name>
    <dbReference type="NCBI Taxonomy" id="49319"/>
    <lineage>
        <taxon>Bacteria</taxon>
        <taxon>Bacillati</taxon>
        <taxon>Actinomycetota</taxon>
        <taxon>Rubrobacteria</taxon>
        <taxon>Rubrobacterales</taxon>
        <taxon>Rubrobacteraceae</taxon>
        <taxon>Rubrobacter</taxon>
    </lineage>
</organism>
<protein>
    <submittedName>
        <fullName evidence="2">Uncharacterized protein</fullName>
    </submittedName>
</protein>
<dbReference type="AlphaFoldDB" id="A0A510HHX5"/>
<proteinExistence type="predicted"/>
<accession>A0A510HHX5</accession>
<dbReference type="EMBL" id="AP019791">
    <property type="protein sequence ID" value="BBL79508.1"/>
    <property type="molecule type" value="Genomic_DNA"/>
</dbReference>
<dbReference type="Proteomes" id="UP000318065">
    <property type="component" value="Chromosome"/>
</dbReference>
<feature type="compositionally biased region" description="Basic and acidic residues" evidence="1">
    <location>
        <begin position="1"/>
        <end position="14"/>
    </location>
</feature>
<feature type="region of interest" description="Disordered" evidence="1">
    <location>
        <begin position="1"/>
        <end position="29"/>
    </location>
</feature>
<reference evidence="2" key="1">
    <citation type="journal article" date="2019" name="Microbiol. Resour. Announc.">
        <title>Complete Genome Sequence of Rubrobacter xylanophilus Strain AA3-22, Isolated from Arima Onsen in Japan.</title>
        <authorList>
            <person name="Tomariguchi N."/>
            <person name="Miyazaki K."/>
        </authorList>
    </citation>
    <scope>NUCLEOTIDE SEQUENCE [LARGE SCALE GENOMIC DNA]</scope>
    <source>
        <strain evidence="2">AA3-22</strain>
    </source>
</reference>
<evidence type="ECO:0000313" key="2">
    <source>
        <dbReference type="EMBL" id="BBL79508.1"/>
    </source>
</evidence>
<sequence length="74" mass="7925">MTDLRKEAKERRSTQDITGGPAPNPAREIEGTNENLVLYLRAAHLIVSLIGPEPCATATASCRRDGRAGLPAEP</sequence>
<name>A0A510HHX5_9ACTN</name>
<evidence type="ECO:0000256" key="1">
    <source>
        <dbReference type="SAM" id="MobiDB-lite"/>
    </source>
</evidence>
<keyword evidence="3" id="KW-1185">Reference proteome</keyword>
<gene>
    <name evidence="2" type="ORF">RxyAA322_13620</name>
</gene>
<evidence type="ECO:0000313" key="3">
    <source>
        <dbReference type="Proteomes" id="UP000318065"/>
    </source>
</evidence>